<organism evidence="1 2">
    <name type="scientific">Cedecea neteri</name>
    <dbReference type="NCBI Taxonomy" id="158822"/>
    <lineage>
        <taxon>Bacteria</taxon>
        <taxon>Pseudomonadati</taxon>
        <taxon>Pseudomonadota</taxon>
        <taxon>Gammaproteobacteria</taxon>
        <taxon>Enterobacterales</taxon>
        <taxon>Enterobacteriaceae</taxon>
        <taxon>Cedecea</taxon>
    </lineage>
</organism>
<gene>
    <name evidence="1" type="ORF">JT31_00625</name>
</gene>
<accession>A0A089PT56</accession>
<reference evidence="1 2" key="1">
    <citation type="submission" date="2014-09" db="EMBL/GenBank/DDBJ databases">
        <title>Cedecea neteri SSMD04 Genome Sequencing.</title>
        <authorList>
            <person name="Tan J.-Y."/>
        </authorList>
    </citation>
    <scope>NUCLEOTIDE SEQUENCE [LARGE SCALE GENOMIC DNA]</scope>
    <source>
        <strain evidence="1 2">SSMD04</strain>
    </source>
</reference>
<evidence type="ECO:0000313" key="1">
    <source>
        <dbReference type="EMBL" id="AIR03183.1"/>
    </source>
</evidence>
<name>A0A089PT56_9ENTR</name>
<dbReference type="EMBL" id="CP009451">
    <property type="protein sequence ID" value="AIR03183.1"/>
    <property type="molecule type" value="Genomic_DNA"/>
</dbReference>
<keyword evidence="2" id="KW-1185">Reference proteome</keyword>
<dbReference type="InterPro" id="IPR036866">
    <property type="entry name" value="RibonucZ/Hydroxyglut_hydro"/>
</dbReference>
<sequence length="256" mass="29069">MKIDVLGCGSAFSRWQNTSALRVIDDENRQWLIDCGPTVPRALWQRGGNINDIDVLFFTHVHPDHCTGLTALLNHWKSFARQKPLVIYSQPEQRQVLMQLALLANWPDATLCFPIEWRDSEADFRWQNWHIRTAPTRHEMANLAVRIDIREHGLFYSGDGRPTESSIALMAGADLAFQECASLSELADDASHGDFPGCLKLFKSLALPSLGLYHCNDAILPALKLACRPYAGLFVSHDGLQYDFHQQRFYTEDFLP</sequence>
<dbReference type="PANTHER" id="PTHR46018">
    <property type="entry name" value="ZINC PHOSPHODIESTERASE ELAC PROTEIN 1"/>
    <property type="match status" value="1"/>
</dbReference>
<dbReference type="CDD" id="cd16272">
    <property type="entry name" value="RNaseZ_MBL-fold"/>
    <property type="match status" value="1"/>
</dbReference>
<protein>
    <submittedName>
        <fullName evidence="1">Ribonuclease Z</fullName>
    </submittedName>
</protein>
<dbReference type="RefSeq" id="WP_038472153.1">
    <property type="nucleotide sequence ID" value="NZ_CP009451.1"/>
</dbReference>
<dbReference type="AlphaFoldDB" id="A0A089PT56"/>
<dbReference type="OrthoDB" id="9803916at2"/>
<dbReference type="KEGG" id="cnt:JT31_00625"/>
<dbReference type="Pfam" id="PF23023">
    <property type="entry name" value="Anti-Pycsar_Apyc1"/>
    <property type="match status" value="1"/>
</dbReference>
<dbReference type="SUPFAM" id="SSF56281">
    <property type="entry name" value="Metallo-hydrolase/oxidoreductase"/>
    <property type="match status" value="1"/>
</dbReference>
<proteinExistence type="predicted"/>
<dbReference type="GO" id="GO:0042781">
    <property type="term" value="F:3'-tRNA processing endoribonuclease activity"/>
    <property type="evidence" value="ECO:0007669"/>
    <property type="project" value="TreeGrafter"/>
</dbReference>
<evidence type="ECO:0000313" key="2">
    <source>
        <dbReference type="Proteomes" id="UP000029481"/>
    </source>
</evidence>
<dbReference type="Gene3D" id="3.60.15.10">
    <property type="entry name" value="Ribonuclease Z/Hydroxyacylglutathione hydrolase-like"/>
    <property type="match status" value="1"/>
</dbReference>
<dbReference type="PANTHER" id="PTHR46018:SF2">
    <property type="entry name" value="ZINC PHOSPHODIESTERASE ELAC PROTEIN 1"/>
    <property type="match status" value="1"/>
</dbReference>
<dbReference type="Proteomes" id="UP000029481">
    <property type="component" value="Chromosome"/>
</dbReference>